<organism evidence="2 3">
    <name type="scientific">Caerostris extrusa</name>
    <name type="common">Bark spider</name>
    <name type="synonym">Caerostris bankana</name>
    <dbReference type="NCBI Taxonomy" id="172846"/>
    <lineage>
        <taxon>Eukaryota</taxon>
        <taxon>Metazoa</taxon>
        <taxon>Ecdysozoa</taxon>
        <taxon>Arthropoda</taxon>
        <taxon>Chelicerata</taxon>
        <taxon>Arachnida</taxon>
        <taxon>Araneae</taxon>
        <taxon>Araneomorphae</taxon>
        <taxon>Entelegynae</taxon>
        <taxon>Araneoidea</taxon>
        <taxon>Araneidae</taxon>
        <taxon>Caerostris</taxon>
    </lineage>
</organism>
<name>A0AAV4ST95_CAEEX</name>
<evidence type="ECO:0000313" key="3">
    <source>
        <dbReference type="Proteomes" id="UP001054945"/>
    </source>
</evidence>
<dbReference type="Proteomes" id="UP001054945">
    <property type="component" value="Unassembled WGS sequence"/>
</dbReference>
<comment type="caution">
    <text evidence="2">The sequence shown here is derived from an EMBL/GenBank/DDBJ whole genome shotgun (WGS) entry which is preliminary data.</text>
</comment>
<feature type="region of interest" description="Disordered" evidence="1">
    <location>
        <begin position="39"/>
        <end position="73"/>
    </location>
</feature>
<accession>A0AAV4ST95</accession>
<dbReference type="EMBL" id="BPLR01010197">
    <property type="protein sequence ID" value="GIY37643.1"/>
    <property type="molecule type" value="Genomic_DNA"/>
</dbReference>
<proteinExistence type="predicted"/>
<keyword evidence="3" id="KW-1185">Reference proteome</keyword>
<protein>
    <submittedName>
        <fullName evidence="2">Uncharacterized protein</fullName>
    </submittedName>
</protein>
<reference evidence="2 3" key="1">
    <citation type="submission" date="2021-06" db="EMBL/GenBank/DDBJ databases">
        <title>Caerostris extrusa draft genome.</title>
        <authorList>
            <person name="Kono N."/>
            <person name="Arakawa K."/>
        </authorList>
    </citation>
    <scope>NUCLEOTIDE SEQUENCE [LARGE SCALE GENOMIC DNA]</scope>
</reference>
<evidence type="ECO:0000256" key="1">
    <source>
        <dbReference type="SAM" id="MobiDB-lite"/>
    </source>
</evidence>
<gene>
    <name evidence="2" type="ORF">CEXT_243441</name>
</gene>
<sequence length="98" mass="11551">MRAVNLQVKSFPLNPNSWEVLAIGRVISGRTTWHVMGMGRNSRTQCEPTTLRDRKREDPKEKTEYRNDEKDDYDPALIRGKNIFLEERFHPVIKEEAH</sequence>
<dbReference type="AlphaFoldDB" id="A0AAV4ST95"/>
<feature type="compositionally biased region" description="Basic and acidic residues" evidence="1">
    <location>
        <begin position="50"/>
        <end position="69"/>
    </location>
</feature>
<evidence type="ECO:0000313" key="2">
    <source>
        <dbReference type="EMBL" id="GIY37643.1"/>
    </source>
</evidence>